<dbReference type="STRING" id="118168.MC7420_6574"/>
<protein>
    <submittedName>
        <fullName evidence="1">Uncharacterized protein</fullName>
    </submittedName>
</protein>
<proteinExistence type="predicted"/>
<name>B4W5A8_9CYAN</name>
<organism evidence="1 2">
    <name type="scientific">Coleofasciculus chthonoplastes PCC 7420</name>
    <dbReference type="NCBI Taxonomy" id="118168"/>
    <lineage>
        <taxon>Bacteria</taxon>
        <taxon>Bacillati</taxon>
        <taxon>Cyanobacteriota</taxon>
        <taxon>Cyanophyceae</taxon>
        <taxon>Coleofasciculales</taxon>
        <taxon>Coleofasciculaceae</taxon>
        <taxon>Coleofasciculus</taxon>
    </lineage>
</organism>
<gene>
    <name evidence="1" type="ORF">MC7420_6574</name>
</gene>
<accession>B4W5A8</accession>
<evidence type="ECO:0000313" key="1">
    <source>
        <dbReference type="EMBL" id="EDX70649.1"/>
    </source>
</evidence>
<reference evidence="1 2" key="1">
    <citation type="submission" date="2008-07" db="EMBL/GenBank/DDBJ databases">
        <authorList>
            <person name="Tandeau de Marsac N."/>
            <person name="Ferriera S."/>
            <person name="Johnson J."/>
            <person name="Kravitz S."/>
            <person name="Beeson K."/>
            <person name="Sutton G."/>
            <person name="Rogers Y.-H."/>
            <person name="Friedman R."/>
            <person name="Frazier M."/>
            <person name="Venter J.C."/>
        </authorList>
    </citation>
    <scope>NUCLEOTIDE SEQUENCE [LARGE SCALE GENOMIC DNA]</scope>
    <source>
        <strain evidence="1 2">PCC 7420</strain>
    </source>
</reference>
<dbReference type="HOGENOM" id="CLU_3166795_0_0_3"/>
<keyword evidence="2" id="KW-1185">Reference proteome</keyword>
<dbReference type="Proteomes" id="UP000003835">
    <property type="component" value="Unassembled WGS sequence"/>
</dbReference>
<evidence type="ECO:0000313" key="2">
    <source>
        <dbReference type="Proteomes" id="UP000003835"/>
    </source>
</evidence>
<sequence>MRALLSGTKVPTTKPVETRHGASLLLDKELEGIVLVREGVYCDRAFG</sequence>
<dbReference type="AlphaFoldDB" id="B4W5A8"/>
<dbReference type="EMBL" id="DS989885">
    <property type="protein sequence ID" value="EDX70649.1"/>
    <property type="molecule type" value="Genomic_DNA"/>
</dbReference>